<organism evidence="2 3">
    <name type="scientific">Centaurea solstitialis</name>
    <name type="common">yellow star-thistle</name>
    <dbReference type="NCBI Taxonomy" id="347529"/>
    <lineage>
        <taxon>Eukaryota</taxon>
        <taxon>Viridiplantae</taxon>
        <taxon>Streptophyta</taxon>
        <taxon>Embryophyta</taxon>
        <taxon>Tracheophyta</taxon>
        <taxon>Spermatophyta</taxon>
        <taxon>Magnoliopsida</taxon>
        <taxon>eudicotyledons</taxon>
        <taxon>Gunneridae</taxon>
        <taxon>Pentapetalae</taxon>
        <taxon>asterids</taxon>
        <taxon>campanulids</taxon>
        <taxon>Asterales</taxon>
        <taxon>Asteraceae</taxon>
        <taxon>Carduoideae</taxon>
        <taxon>Cardueae</taxon>
        <taxon>Centaureinae</taxon>
        <taxon>Centaurea</taxon>
    </lineage>
</organism>
<dbReference type="Proteomes" id="UP001172457">
    <property type="component" value="Chromosome 7"/>
</dbReference>
<evidence type="ECO:0000259" key="1">
    <source>
        <dbReference type="Pfam" id="PF07727"/>
    </source>
</evidence>
<evidence type="ECO:0000313" key="2">
    <source>
        <dbReference type="EMBL" id="KAJ9542981.1"/>
    </source>
</evidence>
<proteinExistence type="predicted"/>
<gene>
    <name evidence="2" type="ORF">OSB04_029487</name>
</gene>
<dbReference type="InterPro" id="IPR013103">
    <property type="entry name" value="RVT_2"/>
</dbReference>
<dbReference type="SUPFAM" id="SSF56672">
    <property type="entry name" value="DNA/RNA polymerases"/>
    <property type="match status" value="1"/>
</dbReference>
<dbReference type="CDD" id="cd09272">
    <property type="entry name" value="RNase_HI_RT_Ty1"/>
    <property type="match status" value="1"/>
</dbReference>
<evidence type="ECO:0000313" key="3">
    <source>
        <dbReference type="Proteomes" id="UP001172457"/>
    </source>
</evidence>
<dbReference type="PANTHER" id="PTHR11439:SF517">
    <property type="entry name" value="CYSTEINE-RICH RLK (RECEPTOR-LIKE PROTEIN KINASE) 8"/>
    <property type="match status" value="1"/>
</dbReference>
<dbReference type="EMBL" id="JARYMX010000007">
    <property type="protein sequence ID" value="KAJ9542981.1"/>
    <property type="molecule type" value="Genomic_DNA"/>
</dbReference>
<keyword evidence="3" id="KW-1185">Reference proteome</keyword>
<comment type="caution">
    <text evidence="2">The sequence shown here is derived from an EMBL/GenBank/DDBJ whole genome shotgun (WGS) entry which is preliminary data.</text>
</comment>
<feature type="domain" description="Reverse transcriptase Ty1/copia-type" evidence="1">
    <location>
        <begin position="53"/>
        <end position="138"/>
    </location>
</feature>
<sequence length="266" mass="30271">MTAIEKNHTWELVDLPAAVIPIAVKWLFKTKLNELGKVDKYKAGLVVKGYANGKEWIITSLYVDDLIYAGNDPVMCESYKRSMQLEFERTDLGKMKFFLGVEVSQNSEGISLCQSQYANEVLRRFEMWEANDVKNPILPGTNLMKLTSGKDVNNTKYMSLIGSLMYLTVTRPDLMYVVSLLSRLMGKPNEEHMAVAKRVLRYIKGTLNHGLCYKKDKSQKLRVFTDSNYAPDLEDRRSTSGYVCLFNGTAICWSSRKQEVVTLSTT</sequence>
<protein>
    <recommendedName>
        <fullName evidence="1">Reverse transcriptase Ty1/copia-type domain-containing protein</fullName>
    </recommendedName>
</protein>
<feature type="domain" description="Reverse transcriptase Ty1/copia-type" evidence="1">
    <location>
        <begin position="7"/>
        <end position="51"/>
    </location>
</feature>
<accession>A0AA38SUK3</accession>
<dbReference type="AlphaFoldDB" id="A0AA38SUK3"/>
<reference evidence="2" key="1">
    <citation type="submission" date="2023-03" db="EMBL/GenBank/DDBJ databases">
        <title>Chromosome-scale reference genome and RAD-based genetic map of yellow starthistle (Centaurea solstitialis) reveal putative structural variation and QTLs associated with invader traits.</title>
        <authorList>
            <person name="Reatini B."/>
            <person name="Cang F.A."/>
            <person name="Jiang Q."/>
            <person name="Mckibben M.T.W."/>
            <person name="Barker M.S."/>
            <person name="Rieseberg L.H."/>
            <person name="Dlugosch K.M."/>
        </authorList>
    </citation>
    <scope>NUCLEOTIDE SEQUENCE</scope>
    <source>
        <strain evidence="2">CAN-66</strain>
        <tissue evidence="2">Leaf</tissue>
    </source>
</reference>
<dbReference type="InterPro" id="IPR043502">
    <property type="entry name" value="DNA/RNA_pol_sf"/>
</dbReference>
<dbReference type="Pfam" id="PF07727">
    <property type="entry name" value="RVT_2"/>
    <property type="match status" value="2"/>
</dbReference>
<name>A0AA38SUK3_9ASTR</name>
<dbReference type="PANTHER" id="PTHR11439">
    <property type="entry name" value="GAG-POL-RELATED RETROTRANSPOSON"/>
    <property type="match status" value="1"/>
</dbReference>